<dbReference type="Proteomes" id="UP000251853">
    <property type="component" value="Unassembled WGS sequence"/>
</dbReference>
<reference evidence="1 2" key="1">
    <citation type="submission" date="2018-06" db="EMBL/GenBank/DDBJ databases">
        <authorList>
            <consortium name="Pathogen Informatics"/>
            <person name="Doyle S."/>
        </authorList>
    </citation>
    <scope>NUCLEOTIDE SEQUENCE [LARGE SCALE GENOMIC DNA]</scope>
    <source>
        <strain evidence="1 2">NCTC11224</strain>
    </source>
</reference>
<keyword evidence="2" id="KW-1185">Reference proteome</keyword>
<dbReference type="EMBL" id="UAVW01000003">
    <property type="protein sequence ID" value="SQB10306.1"/>
    <property type="molecule type" value="Genomic_DNA"/>
</dbReference>
<dbReference type="AlphaFoldDB" id="A0A2X2U2A2"/>
<sequence length="100" mass="11195">MAVCKICGGEMLEHVGCKVETCICKGKSHVRIKFGYEKDMETYYDDGDICPDCFAPFGNFHHYGCDMEECPVCGEAIYGDCSCDLVFYDLEDMNHGHNGV</sequence>
<name>A0A2X2U2A2_9FIRM</name>
<protein>
    <submittedName>
        <fullName evidence="1">Uncharacterized protein</fullName>
    </submittedName>
</protein>
<organism evidence="1 2">
    <name type="scientific">Enterocloster clostridioformis</name>
    <dbReference type="NCBI Taxonomy" id="1531"/>
    <lineage>
        <taxon>Bacteria</taxon>
        <taxon>Bacillati</taxon>
        <taxon>Bacillota</taxon>
        <taxon>Clostridia</taxon>
        <taxon>Lachnospirales</taxon>
        <taxon>Lachnospiraceae</taxon>
        <taxon>Enterocloster</taxon>
    </lineage>
</organism>
<dbReference type="RefSeq" id="WP_112481695.1">
    <property type="nucleotide sequence ID" value="NZ_JAIWZC010000001.1"/>
</dbReference>
<proteinExistence type="predicted"/>
<accession>A0A2X2U2A2</accession>
<gene>
    <name evidence="1" type="ORF">NCTC11224_01622</name>
</gene>
<evidence type="ECO:0000313" key="2">
    <source>
        <dbReference type="Proteomes" id="UP000251853"/>
    </source>
</evidence>
<evidence type="ECO:0000313" key="1">
    <source>
        <dbReference type="EMBL" id="SQB10306.1"/>
    </source>
</evidence>